<dbReference type="InterPro" id="IPR009311">
    <property type="entry name" value="IFI6/IFI27-like"/>
</dbReference>
<feature type="non-terminal residue" evidence="7">
    <location>
        <position position="1"/>
    </location>
</feature>
<comment type="subcellular location">
    <subcellularLocation>
        <location evidence="1">Membrane</location>
        <topology evidence="1">Multi-pass membrane protein</topology>
    </subcellularLocation>
</comment>
<keyword evidence="4 6" id="KW-1133">Transmembrane helix</keyword>
<dbReference type="GO" id="GO:0031966">
    <property type="term" value="C:mitochondrial membrane"/>
    <property type="evidence" value="ECO:0007669"/>
    <property type="project" value="TreeGrafter"/>
</dbReference>
<evidence type="ECO:0000256" key="5">
    <source>
        <dbReference type="ARBA" id="ARBA00023136"/>
    </source>
</evidence>
<dbReference type="AlphaFoldDB" id="A0AAV2QWB5"/>
<evidence type="ECO:0000256" key="1">
    <source>
        <dbReference type="ARBA" id="ARBA00004141"/>
    </source>
</evidence>
<feature type="transmembrane region" description="Helical" evidence="6">
    <location>
        <begin position="67"/>
        <end position="92"/>
    </location>
</feature>
<dbReference type="GO" id="GO:0001836">
    <property type="term" value="P:release of cytochrome c from mitochondria"/>
    <property type="evidence" value="ECO:0007669"/>
    <property type="project" value="TreeGrafter"/>
</dbReference>
<evidence type="ECO:0000313" key="7">
    <source>
        <dbReference type="EMBL" id="CAL4104214.1"/>
    </source>
</evidence>
<evidence type="ECO:0000256" key="2">
    <source>
        <dbReference type="ARBA" id="ARBA00007262"/>
    </source>
</evidence>
<reference evidence="7 8" key="1">
    <citation type="submission" date="2024-05" db="EMBL/GenBank/DDBJ databases">
        <authorList>
            <person name="Wallberg A."/>
        </authorList>
    </citation>
    <scope>NUCLEOTIDE SEQUENCE [LARGE SCALE GENOMIC DNA]</scope>
</reference>
<evidence type="ECO:0000256" key="3">
    <source>
        <dbReference type="ARBA" id="ARBA00022692"/>
    </source>
</evidence>
<gene>
    <name evidence="7" type="ORF">MNOR_LOCUS17732</name>
</gene>
<keyword evidence="5 6" id="KW-0472">Membrane</keyword>
<sequence>TYLFTGSCIATCASGYLSSLLGGIIANMTSTMATGICAAAGTMAAVPVIAGGMGFGGAGIIGGSWAAWLMSYFAVANGGGVAAGGLVATLQALGAAGYSWTTLAGLGTSCVAAVAKVIGG</sequence>
<dbReference type="EMBL" id="CAXKWB010012323">
    <property type="protein sequence ID" value="CAL4104214.1"/>
    <property type="molecule type" value="Genomic_DNA"/>
</dbReference>
<protein>
    <recommendedName>
        <fullName evidence="9">Interferon alpha-inducible protein</fullName>
    </recommendedName>
</protein>
<dbReference type="PANTHER" id="PTHR16932">
    <property type="entry name" value="INTERFERON ALPHA-INDUCIBLE PROTEIN 27"/>
    <property type="match status" value="1"/>
</dbReference>
<proteinExistence type="inferred from homology"/>
<name>A0AAV2QWB5_MEGNR</name>
<dbReference type="Proteomes" id="UP001497623">
    <property type="component" value="Unassembled WGS sequence"/>
</dbReference>
<keyword evidence="8" id="KW-1185">Reference proteome</keyword>
<comment type="similarity">
    <text evidence="2">Belongs to the IFI6/IFI27 family.</text>
</comment>
<feature type="transmembrane region" description="Helical" evidence="6">
    <location>
        <begin position="32"/>
        <end position="55"/>
    </location>
</feature>
<comment type="caution">
    <text evidence="7">The sequence shown here is derived from an EMBL/GenBank/DDBJ whole genome shotgun (WGS) entry which is preliminary data.</text>
</comment>
<dbReference type="GO" id="GO:0097193">
    <property type="term" value="P:intrinsic apoptotic signaling pathway"/>
    <property type="evidence" value="ECO:0007669"/>
    <property type="project" value="TreeGrafter"/>
</dbReference>
<dbReference type="InterPro" id="IPR038213">
    <property type="entry name" value="IFI6/IFI27-like_sf"/>
</dbReference>
<dbReference type="Pfam" id="PF06140">
    <property type="entry name" value="Ifi-6-16"/>
    <property type="match status" value="1"/>
</dbReference>
<evidence type="ECO:0000313" key="8">
    <source>
        <dbReference type="Proteomes" id="UP001497623"/>
    </source>
</evidence>
<accession>A0AAV2QWB5</accession>
<evidence type="ECO:0000256" key="4">
    <source>
        <dbReference type="ARBA" id="ARBA00022989"/>
    </source>
</evidence>
<evidence type="ECO:0000256" key="6">
    <source>
        <dbReference type="SAM" id="Phobius"/>
    </source>
</evidence>
<keyword evidence="3 6" id="KW-0812">Transmembrane</keyword>
<evidence type="ECO:0008006" key="9">
    <source>
        <dbReference type="Google" id="ProtNLM"/>
    </source>
</evidence>
<organism evidence="7 8">
    <name type="scientific">Meganyctiphanes norvegica</name>
    <name type="common">Northern krill</name>
    <name type="synonym">Thysanopoda norvegica</name>
    <dbReference type="NCBI Taxonomy" id="48144"/>
    <lineage>
        <taxon>Eukaryota</taxon>
        <taxon>Metazoa</taxon>
        <taxon>Ecdysozoa</taxon>
        <taxon>Arthropoda</taxon>
        <taxon>Crustacea</taxon>
        <taxon>Multicrustacea</taxon>
        <taxon>Malacostraca</taxon>
        <taxon>Eumalacostraca</taxon>
        <taxon>Eucarida</taxon>
        <taxon>Euphausiacea</taxon>
        <taxon>Euphausiidae</taxon>
        <taxon>Meganyctiphanes</taxon>
    </lineage>
</organism>
<dbReference type="PANTHER" id="PTHR16932:SF18">
    <property type="entry name" value="INTERFERON, ALPHA-INDUCIBLE PROTEIN 27-LIKE 2"/>
    <property type="match status" value="1"/>
</dbReference>
<dbReference type="Gene3D" id="6.10.110.10">
    <property type="match status" value="1"/>
</dbReference>